<dbReference type="RefSeq" id="WP_007011985.1">
    <property type="nucleotide sequence ID" value="NZ_AGFM01000012.1"/>
</dbReference>
<dbReference type="PATRIC" id="fig|1088721.3.peg.1057"/>
<dbReference type="KEGG" id="npn:JI59_14760"/>
<keyword evidence="2" id="KW-0378">Hydrolase</keyword>
<dbReference type="Gene3D" id="3.90.79.10">
    <property type="entry name" value="Nucleoside Triphosphate Pyrophosphohydrolase"/>
    <property type="match status" value="1"/>
</dbReference>
<evidence type="ECO:0000256" key="1">
    <source>
        <dbReference type="ARBA" id="ARBA00001946"/>
    </source>
</evidence>
<dbReference type="PRINTS" id="PR00502">
    <property type="entry name" value="NUDIXFAMILY"/>
</dbReference>
<dbReference type="InterPro" id="IPR000086">
    <property type="entry name" value="NUDIX_hydrolase_dom"/>
</dbReference>
<dbReference type="Pfam" id="PF00293">
    <property type="entry name" value="NUDIX"/>
    <property type="match status" value="1"/>
</dbReference>
<evidence type="ECO:0000259" key="3">
    <source>
        <dbReference type="PROSITE" id="PS51462"/>
    </source>
</evidence>
<dbReference type="InterPro" id="IPR015797">
    <property type="entry name" value="NUDIX_hydrolase-like_dom_sf"/>
</dbReference>
<evidence type="ECO:0000313" key="4">
    <source>
        <dbReference type="EMBL" id="EHJ61973.1"/>
    </source>
</evidence>
<name>G6E9P9_9SPHN</name>
<dbReference type="EMBL" id="AGFM01000012">
    <property type="protein sequence ID" value="EHJ61973.1"/>
    <property type="molecule type" value="Genomic_DNA"/>
</dbReference>
<gene>
    <name evidence="4" type="ORF">NSU_1070</name>
</gene>
<comment type="caution">
    <text evidence="4">The sequence shown here is derived from an EMBL/GenBank/DDBJ whole genome shotgun (WGS) entry which is preliminary data.</text>
</comment>
<dbReference type="OrthoDB" id="8480561at2"/>
<dbReference type="AlphaFoldDB" id="G6E9P9"/>
<reference evidence="4 5" key="1">
    <citation type="journal article" date="2012" name="J. Bacteriol.">
        <title>Genome sequence of benzo(a)pyrene-degrading bacterium Novosphingobium pentaromativorans US6-1.</title>
        <authorList>
            <person name="Luo Y.R."/>
            <person name="Kang S.G."/>
            <person name="Kim S.J."/>
            <person name="Kim M.R."/>
            <person name="Li N."/>
            <person name="Lee J.H."/>
            <person name="Kwon K.K."/>
        </authorList>
    </citation>
    <scope>NUCLEOTIDE SEQUENCE [LARGE SCALE GENOMIC DNA]</scope>
    <source>
        <strain evidence="4 5">US6-1</strain>
    </source>
</reference>
<dbReference type="eggNOG" id="COG1051">
    <property type="taxonomic scope" value="Bacteria"/>
</dbReference>
<evidence type="ECO:0000256" key="2">
    <source>
        <dbReference type="ARBA" id="ARBA00022801"/>
    </source>
</evidence>
<dbReference type="Proteomes" id="UP000004030">
    <property type="component" value="Unassembled WGS sequence"/>
</dbReference>
<protein>
    <recommendedName>
        <fullName evidence="3">Nudix hydrolase domain-containing protein</fullName>
    </recommendedName>
</protein>
<dbReference type="InterPro" id="IPR020476">
    <property type="entry name" value="Nudix_hydrolase"/>
</dbReference>
<proteinExistence type="predicted"/>
<dbReference type="PROSITE" id="PS51462">
    <property type="entry name" value="NUDIX"/>
    <property type="match status" value="1"/>
</dbReference>
<comment type="cofactor">
    <cofactor evidence="1">
        <name>Mg(2+)</name>
        <dbReference type="ChEBI" id="CHEBI:18420"/>
    </cofactor>
</comment>
<dbReference type="GO" id="GO:0016787">
    <property type="term" value="F:hydrolase activity"/>
    <property type="evidence" value="ECO:0007669"/>
    <property type="project" value="UniProtKB-KW"/>
</dbReference>
<dbReference type="SUPFAM" id="SSF55811">
    <property type="entry name" value="Nudix"/>
    <property type="match status" value="1"/>
</dbReference>
<dbReference type="PANTHER" id="PTHR43046">
    <property type="entry name" value="GDP-MANNOSE MANNOSYL HYDROLASE"/>
    <property type="match status" value="1"/>
</dbReference>
<feature type="domain" description="Nudix hydrolase" evidence="3">
    <location>
        <begin position="8"/>
        <end position="132"/>
    </location>
</feature>
<organism evidence="4 5">
    <name type="scientific">Novosphingobium pentaromativorans US6-1</name>
    <dbReference type="NCBI Taxonomy" id="1088721"/>
    <lineage>
        <taxon>Bacteria</taxon>
        <taxon>Pseudomonadati</taxon>
        <taxon>Pseudomonadota</taxon>
        <taxon>Alphaproteobacteria</taxon>
        <taxon>Sphingomonadales</taxon>
        <taxon>Sphingomonadaceae</taxon>
        <taxon>Novosphingobium</taxon>
    </lineage>
</organism>
<sequence length="145" mass="16106">MLWTLRRPTVEGVRVLAFNAQGHLLMQRHSYGSDDWMFPGGGMDKGEHPLAASERELREETGCKLTGAREIQTVVEDLFGATNIVHVVIGRTDSTPEPDGREVIEADFFPLDALPEPMTEDLRQGLQLWMETDRRASGAGMPASK</sequence>
<evidence type="ECO:0000313" key="5">
    <source>
        <dbReference type="Proteomes" id="UP000004030"/>
    </source>
</evidence>
<keyword evidence="5" id="KW-1185">Reference proteome</keyword>
<dbReference type="PANTHER" id="PTHR43046:SF14">
    <property type="entry name" value="MUTT_NUDIX FAMILY PROTEIN"/>
    <property type="match status" value="1"/>
</dbReference>
<accession>G6E9P9</accession>
<dbReference type="STRING" id="1088721.JI59_14760"/>